<dbReference type="Gene3D" id="2.60.40.1120">
    <property type="entry name" value="Carboxypeptidase-like, regulatory domain"/>
    <property type="match status" value="1"/>
</dbReference>
<evidence type="ECO:0000259" key="1">
    <source>
        <dbReference type="Pfam" id="PF08400"/>
    </source>
</evidence>
<feature type="domain" description="Lambda-like tail fibre protein N-terminal" evidence="1">
    <location>
        <begin position="1"/>
        <end position="126"/>
    </location>
</feature>
<evidence type="ECO:0000313" key="2">
    <source>
        <dbReference type="EMBL" id="AWH88029.1"/>
    </source>
</evidence>
<dbReference type="AlphaFoldDB" id="A0A2Y9TX01"/>
<accession>A0A2Y9TX01</accession>
<protein>
    <recommendedName>
        <fullName evidence="1">Lambda-like tail fibre protein N-terminal domain-containing protein</fullName>
    </recommendedName>
</protein>
<reference evidence="2 3" key="1">
    <citation type="journal article" date="2019" name="Int. J. Syst. Evol. Microbiol.">
        <title>Limnobaculum parvum gen. nov., sp. nov., isolated from a freshwater lake.</title>
        <authorList>
            <person name="Baek C."/>
            <person name="Shin S.K."/>
            <person name="Yi H."/>
        </authorList>
    </citation>
    <scope>NUCLEOTIDE SEQUENCE [LARGE SCALE GENOMIC DNA]</scope>
    <source>
        <strain evidence="2 3">HYN0051</strain>
    </source>
</reference>
<dbReference type="EMBL" id="CP029185">
    <property type="protein sequence ID" value="AWH88029.1"/>
    <property type="molecule type" value="Genomic_DNA"/>
</dbReference>
<dbReference type="InterPro" id="IPR013609">
    <property type="entry name" value="Stf-like_N"/>
</dbReference>
<sequence>MAINIAGILKDGMGEPIPNCTIELKTKRTTQNVIIKTEANLLIDKNGSYSMDVEPGEYDVTLYVEGFSPKCVGSITVYSDSSSGTLNDFLILPGESELSPQQVLVFQQLRDEAKQAAAEAKNSAEQVLIGLDDKQDKSPLLTAIAALKTAADELMYLRGPDSVAVTALSELGRTLLSASDSSHARAMIGAASDDEVLEISNCLSEFADTATRAKARENLGLGTAAASNVGTDSGNLMPVGAFGLGGVCQRIEPPADWNNIEKTGFYMGDGITNAPLPSVWFYVIHLEHGLSKYSSQLAITLSGAENLMWQRTKVQGVWSNWFQFRSESNTTVDTNGFIRTLASTADALANVTNTETIDLTTNKGTLSANVKVSASAGNQLQKKSDGLFIPADSDTKRSCTIYYTNGDETEIAFDDSEWFSLPQASLDWGARYIKSIKYSNGSVINMLSEELDNRLRYKCANGYAYKGANGLLHYAGADIYPVEYINGIAVGRHEPEPQGSNNFLYSSDFTKWTATRVTVVNTLVDGLISNHTMQQITATDVSFPRVTVTRPLPAGVGVMQIIVKQGTTKFLHGTIEREGLADGMTFFCDLSTLMTKLGTPRGAMIPHSAKATAQGNGCVLLTVKFTAPLAANYFVFFGPSNALGSTSATIGDSIYADTAQIESGERSHSMILTSGMTETHNNASLAIMTDPCGIDSTKLFKVGNNLSELTTSEAKATARNNLGLKAMATDDGTNLVQVSPTNIYNKPYIYSAGWPNVTLVSTNVAPEKVGARVQLESSGSSVYFVVRASSGYAGQMVLNVAEEYKAGSFQMLSTANTVSDENGFLKCIPKDTTPDNSLNALAKVTNTDSINLLANKGNLSASVKISTDAGNQLQKKADGLYVPVGGGAVYSGATTLTLNSLNWGNLPSSTLGTKSLKSAVQIDTDGWLYDARLYAYLPSQFDNEDVSVFFDNLSGVSAFLGNFTSQTGSDLKKVIVQELGDINPSGTGPFKLSGNLSIVFKNGTQTVSAGSYQIKYKLVGRSIRASGTAGSIVSNQIMADGIGTIQLT</sequence>
<keyword evidence="3" id="KW-1185">Reference proteome</keyword>
<dbReference type="InterPro" id="IPR008969">
    <property type="entry name" value="CarboxyPept-like_regulatory"/>
</dbReference>
<dbReference type="RefSeq" id="WP_108900104.1">
    <property type="nucleotide sequence ID" value="NZ_CP029185.2"/>
</dbReference>
<evidence type="ECO:0000313" key="3">
    <source>
        <dbReference type="Proteomes" id="UP000244908"/>
    </source>
</evidence>
<dbReference type="OrthoDB" id="6549055at2"/>
<proteinExistence type="predicted"/>
<dbReference type="KEGG" id="lpv:HYN51_05315"/>
<name>A0A2Y9TX01_9GAMM</name>
<dbReference type="SUPFAM" id="SSF49464">
    <property type="entry name" value="Carboxypeptidase regulatory domain-like"/>
    <property type="match status" value="1"/>
</dbReference>
<dbReference type="Pfam" id="PF08400">
    <property type="entry name" value="phage_tail_N"/>
    <property type="match status" value="1"/>
</dbReference>
<dbReference type="CDD" id="cd19958">
    <property type="entry name" value="pyocin_knob"/>
    <property type="match status" value="1"/>
</dbReference>
<organism evidence="2 3">
    <name type="scientific">Limnobaculum parvum</name>
    <dbReference type="NCBI Taxonomy" id="2172103"/>
    <lineage>
        <taxon>Bacteria</taxon>
        <taxon>Pseudomonadati</taxon>
        <taxon>Pseudomonadota</taxon>
        <taxon>Gammaproteobacteria</taxon>
        <taxon>Enterobacterales</taxon>
        <taxon>Budviciaceae</taxon>
        <taxon>Limnobaculum</taxon>
    </lineage>
</organism>
<gene>
    <name evidence="2" type="ORF">HYN51_05315</name>
</gene>
<dbReference type="Proteomes" id="UP000244908">
    <property type="component" value="Chromosome"/>
</dbReference>